<dbReference type="GeneID" id="37205287"/>
<dbReference type="OrthoDB" id="4828117at2759"/>
<dbReference type="STRING" id="1450537.A0A395HX42"/>
<evidence type="ECO:0000313" key="2">
    <source>
        <dbReference type="EMBL" id="RAL12069.1"/>
    </source>
</evidence>
<feature type="region of interest" description="Disordered" evidence="1">
    <location>
        <begin position="65"/>
        <end position="91"/>
    </location>
</feature>
<dbReference type="AlphaFoldDB" id="A0A395HX42"/>
<dbReference type="RefSeq" id="XP_025551223.1">
    <property type="nucleotide sequence ID" value="XM_025700998.1"/>
</dbReference>
<keyword evidence="3" id="KW-1185">Reference proteome</keyword>
<dbReference type="Proteomes" id="UP000248961">
    <property type="component" value="Unassembled WGS sequence"/>
</dbReference>
<name>A0A395HX42_ASPHC</name>
<organism evidence="2 3">
    <name type="scientific">Aspergillus homomorphus (strain CBS 101889)</name>
    <dbReference type="NCBI Taxonomy" id="1450537"/>
    <lineage>
        <taxon>Eukaryota</taxon>
        <taxon>Fungi</taxon>
        <taxon>Dikarya</taxon>
        <taxon>Ascomycota</taxon>
        <taxon>Pezizomycotina</taxon>
        <taxon>Eurotiomycetes</taxon>
        <taxon>Eurotiomycetidae</taxon>
        <taxon>Eurotiales</taxon>
        <taxon>Aspergillaceae</taxon>
        <taxon>Aspergillus</taxon>
        <taxon>Aspergillus subgen. Circumdati</taxon>
    </lineage>
</organism>
<evidence type="ECO:0000256" key="1">
    <source>
        <dbReference type="SAM" id="MobiDB-lite"/>
    </source>
</evidence>
<accession>A0A395HX42</accession>
<reference evidence="2 3" key="1">
    <citation type="submission" date="2018-02" db="EMBL/GenBank/DDBJ databases">
        <title>The genomes of Aspergillus section Nigri reveals drivers in fungal speciation.</title>
        <authorList>
            <consortium name="DOE Joint Genome Institute"/>
            <person name="Vesth T.C."/>
            <person name="Nybo J."/>
            <person name="Theobald S."/>
            <person name="Brandl J."/>
            <person name="Frisvad J.C."/>
            <person name="Nielsen K.F."/>
            <person name="Lyhne E.K."/>
            <person name="Kogle M.E."/>
            <person name="Kuo A."/>
            <person name="Riley R."/>
            <person name="Clum A."/>
            <person name="Nolan M."/>
            <person name="Lipzen A."/>
            <person name="Salamov A."/>
            <person name="Henrissat B."/>
            <person name="Wiebenga A."/>
            <person name="De vries R.P."/>
            <person name="Grigoriev I.V."/>
            <person name="Mortensen U.H."/>
            <person name="Andersen M.R."/>
            <person name="Baker S.E."/>
        </authorList>
    </citation>
    <scope>NUCLEOTIDE SEQUENCE [LARGE SCALE GENOMIC DNA]</scope>
    <source>
        <strain evidence="2 3">CBS 101889</strain>
    </source>
</reference>
<dbReference type="VEuPathDB" id="FungiDB:BO97DRAFT_69872"/>
<protein>
    <submittedName>
        <fullName evidence="2">Uncharacterized protein</fullName>
    </submittedName>
</protein>
<proteinExistence type="predicted"/>
<dbReference type="EMBL" id="KZ824285">
    <property type="protein sequence ID" value="RAL12069.1"/>
    <property type="molecule type" value="Genomic_DNA"/>
</dbReference>
<evidence type="ECO:0000313" key="3">
    <source>
        <dbReference type="Proteomes" id="UP000248961"/>
    </source>
</evidence>
<sequence>MVNWKAPESTDRLLASLIVAHPGLKLDYSAMAAAFGQGATYDSIEGRFRKWRKLADELRGDLESKGITELPRGRGGLSGSSTPRTPRGARNGITKVTQSASSSRVRKDGRTIVQKTPTRPAKGGSSINRHGNSLVQAIFVEDSGEDEKVNFKRETSETVRSESAAPDLKGEDVMIVEPPTSSSALASNRHNTRSDSSARKTVVPDLPVISSGFGHDISSAGVSLGHSSLHPMDDIQHRLHENTLTFDHLLGSVPTGSYFSADVV</sequence>
<gene>
    <name evidence="2" type="ORF">BO97DRAFT_69872</name>
</gene>